<name>A0A9N9D1E2_9GLOM</name>
<protein>
    <submittedName>
        <fullName evidence="2">3715_t:CDS:1</fullName>
    </submittedName>
</protein>
<gene>
    <name evidence="2" type="ORF">ALEPTO_LOCUS8990</name>
</gene>
<dbReference type="AlphaFoldDB" id="A0A9N9D1E2"/>
<proteinExistence type="predicted"/>
<sequence>MWHTFQNFQVPRALSLMNTMIYTKENPTAITRRMFNRYDLKVHPNMDLELQEARMILSTPNANSLDITREKLQDIRTISQDKNGKKSGKEAENMELETPTPFSNHL</sequence>
<evidence type="ECO:0000313" key="3">
    <source>
        <dbReference type="Proteomes" id="UP000789508"/>
    </source>
</evidence>
<dbReference type="OrthoDB" id="2444049at2759"/>
<comment type="caution">
    <text evidence="2">The sequence shown here is derived from an EMBL/GenBank/DDBJ whole genome shotgun (WGS) entry which is preliminary data.</text>
</comment>
<accession>A0A9N9D1E2</accession>
<dbReference type="EMBL" id="CAJVPS010006093">
    <property type="protein sequence ID" value="CAG8621713.1"/>
    <property type="molecule type" value="Genomic_DNA"/>
</dbReference>
<dbReference type="Proteomes" id="UP000789508">
    <property type="component" value="Unassembled WGS sequence"/>
</dbReference>
<feature type="compositionally biased region" description="Basic and acidic residues" evidence="1">
    <location>
        <begin position="82"/>
        <end position="92"/>
    </location>
</feature>
<keyword evidence="3" id="KW-1185">Reference proteome</keyword>
<evidence type="ECO:0000256" key="1">
    <source>
        <dbReference type="SAM" id="MobiDB-lite"/>
    </source>
</evidence>
<organism evidence="2 3">
    <name type="scientific">Ambispora leptoticha</name>
    <dbReference type="NCBI Taxonomy" id="144679"/>
    <lineage>
        <taxon>Eukaryota</taxon>
        <taxon>Fungi</taxon>
        <taxon>Fungi incertae sedis</taxon>
        <taxon>Mucoromycota</taxon>
        <taxon>Glomeromycotina</taxon>
        <taxon>Glomeromycetes</taxon>
        <taxon>Archaeosporales</taxon>
        <taxon>Ambisporaceae</taxon>
        <taxon>Ambispora</taxon>
    </lineage>
</organism>
<evidence type="ECO:0000313" key="2">
    <source>
        <dbReference type="EMBL" id="CAG8621713.1"/>
    </source>
</evidence>
<feature type="region of interest" description="Disordered" evidence="1">
    <location>
        <begin position="76"/>
        <end position="106"/>
    </location>
</feature>
<reference evidence="2" key="1">
    <citation type="submission" date="2021-06" db="EMBL/GenBank/DDBJ databases">
        <authorList>
            <person name="Kallberg Y."/>
            <person name="Tangrot J."/>
            <person name="Rosling A."/>
        </authorList>
    </citation>
    <scope>NUCLEOTIDE SEQUENCE</scope>
    <source>
        <strain evidence="2">FL130A</strain>
    </source>
</reference>